<comment type="subcellular location">
    <subcellularLocation>
        <location evidence="1">Endoplasmic reticulum membrane</location>
        <topology evidence="1">Multi-pass membrane protein</topology>
    </subcellularLocation>
</comment>
<organism evidence="8">
    <name type="scientific">Pyrodinium bahamense</name>
    <dbReference type="NCBI Taxonomy" id="73915"/>
    <lineage>
        <taxon>Eukaryota</taxon>
        <taxon>Sar</taxon>
        <taxon>Alveolata</taxon>
        <taxon>Dinophyceae</taxon>
        <taxon>Gonyaulacales</taxon>
        <taxon>Pyrocystaceae</taxon>
        <taxon>Pyrodinium</taxon>
    </lineage>
</organism>
<gene>
    <name evidence="8" type="ORF">PBAH0796_LOCUS4224</name>
</gene>
<dbReference type="GO" id="GO:0005789">
    <property type="term" value="C:endoplasmic reticulum membrane"/>
    <property type="evidence" value="ECO:0007669"/>
    <property type="project" value="UniProtKB-SubCell"/>
</dbReference>
<feature type="region of interest" description="Disordered" evidence="6">
    <location>
        <begin position="210"/>
        <end position="243"/>
    </location>
</feature>
<feature type="transmembrane region" description="Helical" evidence="7">
    <location>
        <begin position="154"/>
        <end position="175"/>
    </location>
</feature>
<dbReference type="InterPro" id="IPR021013">
    <property type="entry name" value="ATPase_Vma12"/>
</dbReference>
<evidence type="ECO:0000256" key="6">
    <source>
        <dbReference type="SAM" id="MobiDB-lite"/>
    </source>
</evidence>
<evidence type="ECO:0000256" key="1">
    <source>
        <dbReference type="ARBA" id="ARBA00004477"/>
    </source>
</evidence>
<evidence type="ECO:0008006" key="9">
    <source>
        <dbReference type="Google" id="ProtNLM"/>
    </source>
</evidence>
<keyword evidence="4 7" id="KW-1133">Transmembrane helix</keyword>
<dbReference type="AlphaFoldDB" id="A0A7R9ZZ97"/>
<evidence type="ECO:0000256" key="7">
    <source>
        <dbReference type="SAM" id="Phobius"/>
    </source>
</evidence>
<keyword evidence="5 7" id="KW-0472">Membrane</keyword>
<name>A0A7R9ZZ97_9DINO</name>
<protein>
    <recommendedName>
        <fullName evidence="9">Endoplasmic reticulum-based factor for assembly of V-ATPase</fullName>
    </recommendedName>
</protein>
<dbReference type="GO" id="GO:0070072">
    <property type="term" value="P:vacuolar proton-transporting V-type ATPase complex assembly"/>
    <property type="evidence" value="ECO:0007669"/>
    <property type="project" value="InterPro"/>
</dbReference>
<dbReference type="PANTHER" id="PTHR31394:SF1">
    <property type="entry name" value="TRANSMEMBRANE PROTEIN 199"/>
    <property type="match status" value="1"/>
</dbReference>
<reference evidence="8" key="1">
    <citation type="submission" date="2021-01" db="EMBL/GenBank/DDBJ databases">
        <authorList>
            <person name="Corre E."/>
            <person name="Pelletier E."/>
            <person name="Niang G."/>
            <person name="Scheremetjew M."/>
            <person name="Finn R."/>
            <person name="Kale V."/>
            <person name="Holt S."/>
            <person name="Cochrane G."/>
            <person name="Meng A."/>
            <person name="Brown T."/>
            <person name="Cohen L."/>
        </authorList>
    </citation>
    <scope>NUCLEOTIDE SEQUENCE</scope>
    <source>
        <strain evidence="8">Pbaha01</strain>
    </source>
</reference>
<evidence type="ECO:0000313" key="8">
    <source>
        <dbReference type="EMBL" id="CAD8348485.1"/>
    </source>
</evidence>
<sequence length="243" mass="27223">MPTQVFVSITPEVRTLLSGCCAEGAAQRHAGTDSIELDELYRLADQYNQSSSSPVRIHELLAHAEVVERREACSAPLSELEHMRLESQERQYQQMVRGVAPLTKTKSREPGAHQHGLRFATNFATQVAVAFIGGFLLGYYFVETFVAPDSFTAKVIAGSLCSFATLLLETFLLVVHEQKKEMIEQRERNREERLKGRPSARQVRACLAATKASTEEQSLKEAMASSKPDVEMRPKLLREKKVD</sequence>
<keyword evidence="2 7" id="KW-0812">Transmembrane</keyword>
<evidence type="ECO:0000256" key="5">
    <source>
        <dbReference type="ARBA" id="ARBA00023136"/>
    </source>
</evidence>
<evidence type="ECO:0000256" key="2">
    <source>
        <dbReference type="ARBA" id="ARBA00022692"/>
    </source>
</evidence>
<dbReference type="PANTHER" id="PTHR31394">
    <property type="entry name" value="TRANSMEMBRANE PROTEIN 199"/>
    <property type="match status" value="1"/>
</dbReference>
<evidence type="ECO:0000256" key="4">
    <source>
        <dbReference type="ARBA" id="ARBA00022989"/>
    </source>
</evidence>
<proteinExistence type="predicted"/>
<feature type="transmembrane region" description="Helical" evidence="7">
    <location>
        <begin position="123"/>
        <end position="142"/>
    </location>
</feature>
<dbReference type="EMBL" id="HBEG01007176">
    <property type="protein sequence ID" value="CAD8348485.1"/>
    <property type="molecule type" value="Transcribed_RNA"/>
</dbReference>
<evidence type="ECO:0000256" key="3">
    <source>
        <dbReference type="ARBA" id="ARBA00022824"/>
    </source>
</evidence>
<feature type="compositionally biased region" description="Basic and acidic residues" evidence="6">
    <location>
        <begin position="228"/>
        <end position="243"/>
    </location>
</feature>
<accession>A0A7R9ZZ97</accession>
<keyword evidence="3" id="KW-0256">Endoplasmic reticulum</keyword>